<keyword evidence="1" id="KW-0732">Signal</keyword>
<dbReference type="AlphaFoldDB" id="A0A834CRJ6"/>
<reference evidence="2" key="1">
    <citation type="journal article" name="BMC Genomics">
        <title>Long-read sequencing and de novo genome assembly of marine medaka (Oryzias melastigma).</title>
        <authorList>
            <person name="Liang P."/>
            <person name="Saqib H.S.A."/>
            <person name="Ni X."/>
            <person name="Shen Y."/>
        </authorList>
    </citation>
    <scope>NUCLEOTIDE SEQUENCE</scope>
    <source>
        <strain evidence="2">Bigg-433</strain>
    </source>
</reference>
<accession>A0A834CRJ6</accession>
<dbReference type="Proteomes" id="UP000646548">
    <property type="component" value="Unassembled WGS sequence"/>
</dbReference>
<comment type="caution">
    <text evidence="2">The sequence shown here is derived from an EMBL/GenBank/DDBJ whole genome shotgun (WGS) entry which is preliminary data.</text>
</comment>
<sequence>MTVAVGMNMLAFSLQFCPAGNLAPLTRAIPAPWTALAGVHPPPGAKGQGPKAGNAISSCYVTVHKRALSFLEGCDWLPVRAAIAALEPRMIDDVGGKAEHRQHKAP</sequence>
<proteinExistence type="predicted"/>
<evidence type="ECO:0000313" key="3">
    <source>
        <dbReference type="Proteomes" id="UP000646548"/>
    </source>
</evidence>
<protein>
    <submittedName>
        <fullName evidence="2">Uncharacterized protein</fullName>
    </submittedName>
</protein>
<evidence type="ECO:0000313" key="2">
    <source>
        <dbReference type="EMBL" id="KAF6731591.1"/>
    </source>
</evidence>
<feature type="chain" id="PRO_5032845287" evidence="1">
    <location>
        <begin position="20"/>
        <end position="106"/>
    </location>
</feature>
<evidence type="ECO:0000256" key="1">
    <source>
        <dbReference type="SAM" id="SignalP"/>
    </source>
</evidence>
<organism evidence="2 3">
    <name type="scientific">Oryzias melastigma</name>
    <name type="common">Marine medaka</name>
    <dbReference type="NCBI Taxonomy" id="30732"/>
    <lineage>
        <taxon>Eukaryota</taxon>
        <taxon>Metazoa</taxon>
        <taxon>Chordata</taxon>
        <taxon>Craniata</taxon>
        <taxon>Vertebrata</taxon>
        <taxon>Euteleostomi</taxon>
        <taxon>Actinopterygii</taxon>
        <taxon>Neopterygii</taxon>
        <taxon>Teleostei</taxon>
        <taxon>Neoteleostei</taxon>
        <taxon>Acanthomorphata</taxon>
        <taxon>Ovalentaria</taxon>
        <taxon>Atherinomorphae</taxon>
        <taxon>Beloniformes</taxon>
        <taxon>Adrianichthyidae</taxon>
        <taxon>Oryziinae</taxon>
        <taxon>Oryzias</taxon>
    </lineage>
</organism>
<feature type="signal peptide" evidence="1">
    <location>
        <begin position="1"/>
        <end position="19"/>
    </location>
</feature>
<name>A0A834CRJ6_ORYME</name>
<dbReference type="EMBL" id="WKFB01000210">
    <property type="protein sequence ID" value="KAF6731591.1"/>
    <property type="molecule type" value="Genomic_DNA"/>
</dbReference>
<gene>
    <name evidence="2" type="ORF">FQA47_025527</name>
</gene>